<comment type="caution">
    <text evidence="1">The sequence shown here is derived from an EMBL/GenBank/DDBJ whole genome shotgun (WGS) entry which is preliminary data.</text>
</comment>
<gene>
    <name evidence="2" type="ORF">ALP05_03603</name>
    <name evidence="1" type="ORF">ALQ84_02483</name>
</gene>
<dbReference type="Proteomes" id="UP000269872">
    <property type="component" value="Unassembled WGS sequence"/>
</dbReference>
<protein>
    <submittedName>
        <fullName evidence="1">Uncharacterized protein</fullName>
    </submittedName>
</protein>
<dbReference type="AlphaFoldDB" id="A0A0P9KVS0"/>
<accession>A0A0P9KVS0</accession>
<evidence type="ECO:0000313" key="3">
    <source>
        <dbReference type="Proteomes" id="UP000269872"/>
    </source>
</evidence>
<sequence length="35" mass="3821">MSQAISMRAACIHKEIRGTLMGNGLQMFSLPEIKG</sequence>
<proteinExistence type="predicted"/>
<evidence type="ECO:0000313" key="2">
    <source>
        <dbReference type="EMBL" id="RMV77413.1"/>
    </source>
</evidence>
<dbReference type="Proteomes" id="UP000278587">
    <property type="component" value="Unassembled WGS sequence"/>
</dbReference>
<evidence type="ECO:0000313" key="1">
    <source>
        <dbReference type="EMBL" id="RMM06779.1"/>
    </source>
</evidence>
<dbReference type="EMBL" id="RBOC01000151">
    <property type="protein sequence ID" value="RMM06779.1"/>
    <property type="molecule type" value="Genomic_DNA"/>
</dbReference>
<organism evidence="1 4">
    <name type="scientific">Pseudomonas caricapapayae</name>
    <dbReference type="NCBI Taxonomy" id="46678"/>
    <lineage>
        <taxon>Bacteria</taxon>
        <taxon>Pseudomonadati</taxon>
        <taxon>Pseudomonadota</taxon>
        <taxon>Gammaproteobacteria</taxon>
        <taxon>Pseudomonadales</taxon>
        <taxon>Pseudomonadaceae</taxon>
        <taxon>Pseudomonas</taxon>
    </lineage>
</organism>
<dbReference type="EMBL" id="RBUY01000047">
    <property type="protein sequence ID" value="RMV77413.1"/>
    <property type="molecule type" value="Genomic_DNA"/>
</dbReference>
<evidence type="ECO:0000313" key="4">
    <source>
        <dbReference type="Proteomes" id="UP000278587"/>
    </source>
</evidence>
<name>A0A0P9KVS0_9PSED</name>
<reference evidence="3 4" key="1">
    <citation type="submission" date="2018-08" db="EMBL/GenBank/DDBJ databases">
        <title>Recombination of ecologically and evolutionarily significant loci maintains genetic cohesion in the Pseudomonas syringae species complex.</title>
        <authorList>
            <person name="Dillon M."/>
            <person name="Thakur S."/>
            <person name="Almeida R.N.D."/>
            <person name="Weir B.S."/>
            <person name="Guttman D.S."/>
        </authorList>
    </citation>
    <scope>NUCLEOTIDE SEQUENCE [LARGE SCALE GENOMIC DNA]</scope>
    <source>
        <strain evidence="1 4">ICMP 4086</strain>
        <strain evidence="2 3">ICMP 7496</strain>
    </source>
</reference>